<feature type="non-terminal residue" evidence="1">
    <location>
        <position position="39"/>
    </location>
</feature>
<sequence length="39" mass="4242">MSGPRGTVELFATHGAFGRFAFGPEPGRKPVERAKPRTQ</sequence>
<reference evidence="1" key="1">
    <citation type="journal article" date="2023" name="Genome Biol. Evol.">
        <title>Long-read-based Genome Assembly of Drosophila gunungcola Reveals Fewer Chemosensory Genes in Flower-breeding Species.</title>
        <authorList>
            <person name="Negi A."/>
            <person name="Liao B.Y."/>
            <person name="Yeh S.D."/>
        </authorList>
    </citation>
    <scope>NUCLEOTIDE SEQUENCE</scope>
    <source>
        <strain evidence="1">Sukarami</strain>
    </source>
</reference>
<dbReference type="AlphaFoldDB" id="A0A9Q0BW37"/>
<protein>
    <submittedName>
        <fullName evidence="1">Uncharacterized protein</fullName>
    </submittedName>
</protein>
<evidence type="ECO:0000313" key="2">
    <source>
        <dbReference type="Proteomes" id="UP001059596"/>
    </source>
</evidence>
<dbReference type="EMBL" id="JAMKOV010000001">
    <property type="protein sequence ID" value="KAI8046862.1"/>
    <property type="molecule type" value="Genomic_DNA"/>
</dbReference>
<organism evidence="1 2">
    <name type="scientific">Drosophila gunungcola</name>
    <name type="common">fruit fly</name>
    <dbReference type="NCBI Taxonomy" id="103775"/>
    <lineage>
        <taxon>Eukaryota</taxon>
        <taxon>Metazoa</taxon>
        <taxon>Ecdysozoa</taxon>
        <taxon>Arthropoda</taxon>
        <taxon>Hexapoda</taxon>
        <taxon>Insecta</taxon>
        <taxon>Pterygota</taxon>
        <taxon>Neoptera</taxon>
        <taxon>Endopterygota</taxon>
        <taxon>Diptera</taxon>
        <taxon>Brachycera</taxon>
        <taxon>Muscomorpha</taxon>
        <taxon>Ephydroidea</taxon>
        <taxon>Drosophilidae</taxon>
        <taxon>Drosophila</taxon>
        <taxon>Sophophora</taxon>
    </lineage>
</organism>
<evidence type="ECO:0000313" key="1">
    <source>
        <dbReference type="EMBL" id="KAI8046862.1"/>
    </source>
</evidence>
<name>A0A9Q0BW37_9MUSC</name>
<accession>A0A9Q0BW37</accession>
<comment type="caution">
    <text evidence="1">The sequence shown here is derived from an EMBL/GenBank/DDBJ whole genome shotgun (WGS) entry which is preliminary data.</text>
</comment>
<keyword evidence="2" id="KW-1185">Reference proteome</keyword>
<dbReference type="Proteomes" id="UP001059596">
    <property type="component" value="Chromosome 3R"/>
</dbReference>
<proteinExistence type="predicted"/>
<gene>
    <name evidence="1" type="ORF">M5D96_003078</name>
</gene>